<accession>A0A848D5H7</accession>
<dbReference type="InterPro" id="IPR007208">
    <property type="entry name" value="MrpF/PhaF-like"/>
</dbReference>
<comment type="caution">
    <text evidence="8">The sequence shown here is derived from an EMBL/GenBank/DDBJ whole genome shotgun (WGS) entry which is preliminary data.</text>
</comment>
<dbReference type="GO" id="GO:0005886">
    <property type="term" value="C:plasma membrane"/>
    <property type="evidence" value="ECO:0007669"/>
    <property type="project" value="UniProtKB-SubCell"/>
</dbReference>
<reference evidence="8" key="1">
    <citation type="journal article" date="2020" name="MBio">
        <title>'Candidatus Ethanoperedens,' a Thermophilic Genus of Archaea Mediating the Anaerobic Oxidation of Ethane.</title>
        <authorList>
            <person name="Hahn C.J."/>
            <person name="Laso-Perez R."/>
            <person name="Vulcano F."/>
            <person name="Vaziourakis K.M."/>
            <person name="Stokke R."/>
            <person name="Steen I.H."/>
            <person name="Teske A."/>
            <person name="Boetius A."/>
            <person name="Liebeke M."/>
            <person name="Amann R."/>
            <person name="Knittel K."/>
            <person name="Wegener G."/>
        </authorList>
    </citation>
    <scope>NUCLEOTIDE SEQUENCE</scope>
    <source>
        <strain evidence="8">GoM-Arc1-LC-WB58</strain>
    </source>
</reference>
<evidence type="ECO:0000256" key="7">
    <source>
        <dbReference type="SAM" id="Phobius"/>
    </source>
</evidence>
<dbReference type="PANTHER" id="PTHR34702:SF1">
    <property type="entry name" value="NA(+)_H(+) ANTIPORTER SUBUNIT F"/>
    <property type="match status" value="1"/>
</dbReference>
<evidence type="ECO:0000256" key="2">
    <source>
        <dbReference type="ARBA" id="ARBA00022448"/>
    </source>
</evidence>
<keyword evidence="4 7" id="KW-0812">Transmembrane</keyword>
<dbReference type="Pfam" id="PF04066">
    <property type="entry name" value="MrpF_PhaF"/>
    <property type="match status" value="1"/>
</dbReference>
<keyword evidence="6 7" id="KW-0472">Membrane</keyword>
<feature type="transmembrane region" description="Helical" evidence="7">
    <location>
        <begin position="63"/>
        <end position="84"/>
    </location>
</feature>
<feature type="transmembrane region" description="Helical" evidence="7">
    <location>
        <begin position="6"/>
        <end position="24"/>
    </location>
</feature>
<dbReference type="Proteomes" id="UP000606580">
    <property type="component" value="Unassembled WGS sequence"/>
</dbReference>
<evidence type="ECO:0000256" key="3">
    <source>
        <dbReference type="ARBA" id="ARBA00022475"/>
    </source>
</evidence>
<evidence type="ECO:0000256" key="5">
    <source>
        <dbReference type="ARBA" id="ARBA00022989"/>
    </source>
</evidence>
<evidence type="ECO:0000256" key="1">
    <source>
        <dbReference type="ARBA" id="ARBA00004651"/>
    </source>
</evidence>
<dbReference type="PANTHER" id="PTHR34702">
    <property type="entry name" value="NA(+)/H(+) ANTIPORTER SUBUNIT F1"/>
    <property type="match status" value="1"/>
</dbReference>
<feature type="transmembrane region" description="Helical" evidence="7">
    <location>
        <begin position="36"/>
        <end position="57"/>
    </location>
</feature>
<keyword evidence="2" id="KW-0813">Transport</keyword>
<keyword evidence="3" id="KW-1003">Cell membrane</keyword>
<evidence type="ECO:0000256" key="6">
    <source>
        <dbReference type="ARBA" id="ARBA00023136"/>
    </source>
</evidence>
<protein>
    <submittedName>
        <fullName evidence="8">Cation:proton antiporter</fullName>
    </submittedName>
</protein>
<evidence type="ECO:0000256" key="4">
    <source>
        <dbReference type="ARBA" id="ARBA00022692"/>
    </source>
</evidence>
<gene>
    <name evidence="8" type="ORF">GIS02_00220</name>
</gene>
<sequence>MDVFLKVLLIVGLLIAFTILLCTYRAVVGPGIFNRVIAVNVIGTKTIVLLVLIGYYFERPMFFDIALLYAMLNFIATLIFAKYVERGDLCSR</sequence>
<dbReference type="EMBL" id="WNEG01000010">
    <property type="protein sequence ID" value="NMG82618.1"/>
    <property type="molecule type" value="Genomic_DNA"/>
</dbReference>
<evidence type="ECO:0000313" key="9">
    <source>
        <dbReference type="Proteomes" id="UP000606580"/>
    </source>
</evidence>
<evidence type="ECO:0000313" key="8">
    <source>
        <dbReference type="EMBL" id="NMG82618.1"/>
    </source>
</evidence>
<dbReference type="GO" id="GO:0015385">
    <property type="term" value="F:sodium:proton antiporter activity"/>
    <property type="evidence" value="ECO:0007669"/>
    <property type="project" value="TreeGrafter"/>
</dbReference>
<name>A0A848D5H7_9EURY</name>
<dbReference type="AlphaFoldDB" id="A0A848D5H7"/>
<organism evidence="8 9">
    <name type="scientific">Candidatus Ethanoperedens thermophilum</name>
    <dbReference type="NCBI Taxonomy" id="2766897"/>
    <lineage>
        <taxon>Archaea</taxon>
        <taxon>Methanobacteriati</taxon>
        <taxon>Methanobacteriota</taxon>
        <taxon>Stenosarchaea group</taxon>
        <taxon>Methanomicrobia</taxon>
        <taxon>Methanosarcinales</taxon>
        <taxon>Methanosarcinales incertae sedis</taxon>
        <taxon>GOM Arc I cluster</taxon>
        <taxon>Candidatus Ethanoperedens</taxon>
    </lineage>
</organism>
<keyword evidence="5 7" id="KW-1133">Transmembrane helix</keyword>
<comment type="subcellular location">
    <subcellularLocation>
        <location evidence="1">Cell membrane</location>
        <topology evidence="1">Multi-pass membrane protein</topology>
    </subcellularLocation>
</comment>
<proteinExistence type="predicted"/>